<feature type="transmembrane region" description="Helical" evidence="1">
    <location>
        <begin position="25"/>
        <end position="52"/>
    </location>
</feature>
<dbReference type="AlphaFoldDB" id="A0A0A9H4S5"/>
<protein>
    <submittedName>
        <fullName evidence="2">Uncharacterized protein</fullName>
    </submittedName>
</protein>
<sequence length="57" mass="6612">MKICTSPDSKMIMETALRIYLEQHFFSSACMSGCIFFTLHANIYFLFLLTLYTCCIV</sequence>
<proteinExistence type="predicted"/>
<organism evidence="2">
    <name type="scientific">Arundo donax</name>
    <name type="common">Giant reed</name>
    <name type="synonym">Donax arundinaceus</name>
    <dbReference type="NCBI Taxonomy" id="35708"/>
    <lineage>
        <taxon>Eukaryota</taxon>
        <taxon>Viridiplantae</taxon>
        <taxon>Streptophyta</taxon>
        <taxon>Embryophyta</taxon>
        <taxon>Tracheophyta</taxon>
        <taxon>Spermatophyta</taxon>
        <taxon>Magnoliopsida</taxon>
        <taxon>Liliopsida</taxon>
        <taxon>Poales</taxon>
        <taxon>Poaceae</taxon>
        <taxon>PACMAD clade</taxon>
        <taxon>Arundinoideae</taxon>
        <taxon>Arundineae</taxon>
        <taxon>Arundo</taxon>
    </lineage>
</organism>
<keyword evidence="1" id="KW-0812">Transmembrane</keyword>
<keyword evidence="1" id="KW-0472">Membrane</keyword>
<evidence type="ECO:0000256" key="1">
    <source>
        <dbReference type="SAM" id="Phobius"/>
    </source>
</evidence>
<accession>A0A0A9H4S5</accession>
<reference evidence="2" key="2">
    <citation type="journal article" date="2015" name="Data Brief">
        <title>Shoot transcriptome of the giant reed, Arundo donax.</title>
        <authorList>
            <person name="Barrero R.A."/>
            <person name="Guerrero F.D."/>
            <person name="Moolhuijzen P."/>
            <person name="Goolsby J.A."/>
            <person name="Tidwell J."/>
            <person name="Bellgard S.E."/>
            <person name="Bellgard M.I."/>
        </authorList>
    </citation>
    <scope>NUCLEOTIDE SEQUENCE</scope>
    <source>
        <tissue evidence="2">Shoot tissue taken approximately 20 cm above the soil surface</tissue>
    </source>
</reference>
<dbReference type="EMBL" id="GBRH01165711">
    <property type="protein sequence ID" value="JAE32185.1"/>
    <property type="molecule type" value="Transcribed_RNA"/>
</dbReference>
<evidence type="ECO:0000313" key="2">
    <source>
        <dbReference type="EMBL" id="JAE32185.1"/>
    </source>
</evidence>
<keyword evidence="1" id="KW-1133">Transmembrane helix</keyword>
<name>A0A0A9H4S5_ARUDO</name>
<reference evidence="2" key="1">
    <citation type="submission" date="2014-09" db="EMBL/GenBank/DDBJ databases">
        <authorList>
            <person name="Magalhaes I.L.F."/>
            <person name="Oliveira U."/>
            <person name="Santos F.R."/>
            <person name="Vidigal T.H.D.A."/>
            <person name="Brescovit A.D."/>
            <person name="Santos A.J."/>
        </authorList>
    </citation>
    <scope>NUCLEOTIDE SEQUENCE</scope>
    <source>
        <tissue evidence="2">Shoot tissue taken approximately 20 cm above the soil surface</tissue>
    </source>
</reference>